<keyword evidence="2" id="KW-1185">Reference proteome</keyword>
<organism evidence="2 3">
    <name type="scientific">Drosophila hydei</name>
    <name type="common">Fruit fly</name>
    <dbReference type="NCBI Taxonomy" id="7224"/>
    <lineage>
        <taxon>Eukaryota</taxon>
        <taxon>Metazoa</taxon>
        <taxon>Ecdysozoa</taxon>
        <taxon>Arthropoda</taxon>
        <taxon>Hexapoda</taxon>
        <taxon>Insecta</taxon>
        <taxon>Pterygota</taxon>
        <taxon>Neoptera</taxon>
        <taxon>Endopterygota</taxon>
        <taxon>Diptera</taxon>
        <taxon>Brachycera</taxon>
        <taxon>Muscomorpha</taxon>
        <taxon>Ephydroidea</taxon>
        <taxon>Drosophilidae</taxon>
        <taxon>Drosophila</taxon>
    </lineage>
</organism>
<feature type="compositionally biased region" description="Polar residues" evidence="1">
    <location>
        <begin position="315"/>
        <end position="326"/>
    </location>
</feature>
<evidence type="ECO:0000256" key="1">
    <source>
        <dbReference type="SAM" id="MobiDB-lite"/>
    </source>
</evidence>
<accession>A0A6J2SQN4</accession>
<dbReference type="RefSeq" id="XP_030078582.1">
    <property type="nucleotide sequence ID" value="XM_030222722.1"/>
</dbReference>
<dbReference type="AlphaFoldDB" id="A0A6J2SQN4"/>
<reference evidence="3" key="1">
    <citation type="submission" date="2025-08" db="UniProtKB">
        <authorList>
            <consortium name="RefSeq"/>
        </authorList>
    </citation>
    <scope>IDENTIFICATION</scope>
    <source>
        <strain evidence="3">15085-1641.00</strain>
        <tissue evidence="3">Whole body</tissue>
    </source>
</reference>
<dbReference type="KEGG" id="dhe:111599733"/>
<evidence type="ECO:0000313" key="3">
    <source>
        <dbReference type="RefSeq" id="XP_030078582.1"/>
    </source>
</evidence>
<dbReference type="Proteomes" id="UP000504633">
    <property type="component" value="Unplaced"/>
</dbReference>
<dbReference type="OrthoDB" id="6735508at2759"/>
<name>A0A6J2SQN4_DROHY</name>
<feature type="region of interest" description="Disordered" evidence="1">
    <location>
        <begin position="42"/>
        <end position="71"/>
    </location>
</feature>
<sequence>MREPARSIWESASRPLFVRSVWLERIGEKGRSHRRHFILDYEPRERQRQNPKRSGFSYESDLSDFHGKPAAQEDGADYAMDEYLLLDATKLTLQHQQQAGQAPVAMTNKVQAAFSALHSRRHAKRRAWLLSNGKGYQLNHLTDHNTNLHSRHSSLQDSLHAITHPANPEDRLAERVINWLDLAGRTDIVKSSTPLPGSSISNSAVLPSSQRINRQSHRAMGLKRNVAQRESHRKPSATKHALINYCPSSSNAKPITIVFNKEGVPVRFNRPPRNIDLCALSKSASTTRRMAGQLSAARLYNGAGLAPAMEDTRTPPHSSRGLNASQHDSRKQLHIFMPSLPKKGLLLAAPASNEDTLSASLSELYC</sequence>
<gene>
    <name evidence="3" type="primary">LOC111599733</name>
</gene>
<evidence type="ECO:0000313" key="2">
    <source>
        <dbReference type="Proteomes" id="UP000504633"/>
    </source>
</evidence>
<dbReference type="OMA" id="HRRHFIL"/>
<feature type="region of interest" description="Disordered" evidence="1">
    <location>
        <begin position="307"/>
        <end position="327"/>
    </location>
</feature>
<protein>
    <submittedName>
        <fullName evidence="3">Uncharacterized protein LOC111599733</fullName>
    </submittedName>
</protein>
<dbReference type="GeneID" id="111599733"/>
<proteinExistence type="predicted"/>